<dbReference type="EMBL" id="JANPWB010000012">
    <property type="protein sequence ID" value="KAJ1112770.1"/>
    <property type="molecule type" value="Genomic_DNA"/>
</dbReference>
<gene>
    <name evidence="1" type="ORF">NDU88_001031</name>
</gene>
<name>A0AAV7N9N1_PLEWA</name>
<comment type="caution">
    <text evidence="1">The sequence shown here is derived from an EMBL/GenBank/DDBJ whole genome shotgun (WGS) entry which is preliminary data.</text>
</comment>
<evidence type="ECO:0000313" key="2">
    <source>
        <dbReference type="Proteomes" id="UP001066276"/>
    </source>
</evidence>
<evidence type="ECO:0000313" key="1">
    <source>
        <dbReference type="EMBL" id="KAJ1112770.1"/>
    </source>
</evidence>
<reference evidence="1" key="1">
    <citation type="journal article" date="2022" name="bioRxiv">
        <title>Sequencing and chromosome-scale assembly of the giantPleurodeles waltlgenome.</title>
        <authorList>
            <person name="Brown T."/>
            <person name="Elewa A."/>
            <person name="Iarovenko S."/>
            <person name="Subramanian E."/>
            <person name="Araus A.J."/>
            <person name="Petzold A."/>
            <person name="Susuki M."/>
            <person name="Suzuki K.-i.T."/>
            <person name="Hayashi T."/>
            <person name="Toyoda A."/>
            <person name="Oliveira C."/>
            <person name="Osipova E."/>
            <person name="Leigh N.D."/>
            <person name="Simon A."/>
            <person name="Yun M.H."/>
        </authorList>
    </citation>
    <scope>NUCLEOTIDE SEQUENCE</scope>
    <source>
        <strain evidence="1">20211129_DDA</strain>
        <tissue evidence="1">Liver</tissue>
    </source>
</reference>
<organism evidence="1 2">
    <name type="scientific">Pleurodeles waltl</name>
    <name type="common">Iberian ribbed newt</name>
    <dbReference type="NCBI Taxonomy" id="8319"/>
    <lineage>
        <taxon>Eukaryota</taxon>
        <taxon>Metazoa</taxon>
        <taxon>Chordata</taxon>
        <taxon>Craniata</taxon>
        <taxon>Vertebrata</taxon>
        <taxon>Euteleostomi</taxon>
        <taxon>Amphibia</taxon>
        <taxon>Batrachia</taxon>
        <taxon>Caudata</taxon>
        <taxon>Salamandroidea</taxon>
        <taxon>Salamandridae</taxon>
        <taxon>Pleurodelinae</taxon>
        <taxon>Pleurodeles</taxon>
    </lineage>
</organism>
<sequence>MGTPATHAAIHEAEEATPFSTCSYSCDASWRGHIEAGLDSPDRCPRRSALSCPILMAGPTCGGPSRSLAGADGRRQRITPY</sequence>
<protein>
    <submittedName>
        <fullName evidence="1">Uncharacterized protein</fullName>
    </submittedName>
</protein>
<proteinExistence type="predicted"/>
<keyword evidence="2" id="KW-1185">Reference proteome</keyword>
<dbReference type="AlphaFoldDB" id="A0AAV7N9N1"/>
<dbReference type="Proteomes" id="UP001066276">
    <property type="component" value="Chromosome 8"/>
</dbReference>
<accession>A0AAV7N9N1</accession>